<evidence type="ECO:0000256" key="10">
    <source>
        <dbReference type="ARBA" id="ARBA00023033"/>
    </source>
</evidence>
<dbReference type="InParanoid" id="K3Z296"/>
<evidence type="ECO:0000256" key="5">
    <source>
        <dbReference type="ARBA" id="ARBA00022692"/>
    </source>
</evidence>
<evidence type="ECO:0000256" key="2">
    <source>
        <dbReference type="ARBA" id="ARBA00004167"/>
    </source>
</evidence>
<keyword evidence="7" id="KW-1133">Transmembrane helix</keyword>
<dbReference type="GO" id="GO:0004497">
    <property type="term" value="F:monooxygenase activity"/>
    <property type="evidence" value="ECO:0007669"/>
    <property type="project" value="UniProtKB-KW"/>
</dbReference>
<comment type="subcellular location">
    <subcellularLocation>
        <location evidence="2">Membrane</location>
        <topology evidence="2">Single-pass membrane protein</topology>
    </subcellularLocation>
</comment>
<dbReference type="GO" id="GO:0005506">
    <property type="term" value="F:iron ion binding"/>
    <property type="evidence" value="ECO:0007669"/>
    <property type="project" value="InterPro"/>
</dbReference>
<protein>
    <submittedName>
        <fullName evidence="13">Uncharacterized protein</fullName>
    </submittedName>
</protein>
<evidence type="ECO:0000256" key="6">
    <source>
        <dbReference type="ARBA" id="ARBA00022723"/>
    </source>
</evidence>
<evidence type="ECO:0000313" key="14">
    <source>
        <dbReference type="Proteomes" id="UP000004995"/>
    </source>
</evidence>
<dbReference type="PANTHER" id="PTHR47953:SF19">
    <property type="entry name" value="OS06G0641600 PROTEIN"/>
    <property type="match status" value="1"/>
</dbReference>
<dbReference type="InterPro" id="IPR052306">
    <property type="entry name" value="CYP450_71D"/>
</dbReference>
<dbReference type="AlphaFoldDB" id="K3Z296"/>
<proteinExistence type="inferred from homology"/>
<dbReference type="HOGENOM" id="CLU_1544019_0_0_1"/>
<dbReference type="Gene3D" id="1.10.630.10">
    <property type="entry name" value="Cytochrome P450"/>
    <property type="match status" value="1"/>
</dbReference>
<dbReference type="InterPro" id="IPR017972">
    <property type="entry name" value="Cyt_P450_CS"/>
</dbReference>
<dbReference type="SUPFAM" id="SSF48264">
    <property type="entry name" value="Cytochrome P450"/>
    <property type="match status" value="1"/>
</dbReference>
<organism evidence="13 14">
    <name type="scientific">Setaria italica</name>
    <name type="common">Foxtail millet</name>
    <name type="synonym">Panicum italicum</name>
    <dbReference type="NCBI Taxonomy" id="4555"/>
    <lineage>
        <taxon>Eukaryota</taxon>
        <taxon>Viridiplantae</taxon>
        <taxon>Streptophyta</taxon>
        <taxon>Embryophyta</taxon>
        <taxon>Tracheophyta</taxon>
        <taxon>Spermatophyta</taxon>
        <taxon>Magnoliopsida</taxon>
        <taxon>Liliopsida</taxon>
        <taxon>Poales</taxon>
        <taxon>Poaceae</taxon>
        <taxon>PACMAD clade</taxon>
        <taxon>Panicoideae</taxon>
        <taxon>Panicodae</taxon>
        <taxon>Paniceae</taxon>
        <taxon>Cenchrinae</taxon>
        <taxon>Setaria</taxon>
    </lineage>
</organism>
<keyword evidence="5" id="KW-0812">Transmembrane</keyword>
<dbReference type="eggNOG" id="KOG0156">
    <property type="taxonomic scope" value="Eukaryota"/>
</dbReference>
<dbReference type="PROSITE" id="PS00086">
    <property type="entry name" value="CYTOCHROME_P450"/>
    <property type="match status" value="1"/>
</dbReference>
<evidence type="ECO:0000256" key="11">
    <source>
        <dbReference type="ARBA" id="ARBA00023136"/>
    </source>
</evidence>
<dbReference type="InterPro" id="IPR036396">
    <property type="entry name" value="Cyt_P450_sf"/>
</dbReference>
<dbReference type="STRING" id="4555.K3Z296"/>
<keyword evidence="11" id="KW-0472">Membrane</keyword>
<evidence type="ECO:0000256" key="4">
    <source>
        <dbReference type="ARBA" id="ARBA00022617"/>
    </source>
</evidence>
<keyword evidence="10 12" id="KW-0503">Monooxygenase</keyword>
<dbReference type="InterPro" id="IPR001128">
    <property type="entry name" value="Cyt_P450"/>
</dbReference>
<evidence type="ECO:0000256" key="12">
    <source>
        <dbReference type="RuleBase" id="RU000461"/>
    </source>
</evidence>
<dbReference type="GO" id="GO:0020037">
    <property type="term" value="F:heme binding"/>
    <property type="evidence" value="ECO:0007669"/>
    <property type="project" value="InterPro"/>
</dbReference>
<evidence type="ECO:0000256" key="9">
    <source>
        <dbReference type="ARBA" id="ARBA00023004"/>
    </source>
</evidence>
<name>K3Z296_SETIT</name>
<dbReference type="Proteomes" id="UP000004995">
    <property type="component" value="Unassembled WGS sequence"/>
</dbReference>
<evidence type="ECO:0000256" key="7">
    <source>
        <dbReference type="ARBA" id="ARBA00022989"/>
    </source>
</evidence>
<keyword evidence="6 12" id="KW-0479">Metal-binding</keyword>
<dbReference type="Pfam" id="PF00067">
    <property type="entry name" value="p450"/>
    <property type="match status" value="1"/>
</dbReference>
<comment type="cofactor">
    <cofactor evidence="1">
        <name>heme</name>
        <dbReference type="ChEBI" id="CHEBI:30413"/>
    </cofactor>
</comment>
<reference evidence="13" key="2">
    <citation type="submission" date="2018-08" db="UniProtKB">
        <authorList>
            <consortium name="EnsemblPlants"/>
        </authorList>
    </citation>
    <scope>IDENTIFICATION</scope>
    <source>
        <strain evidence="13">Yugu1</strain>
    </source>
</reference>
<evidence type="ECO:0000313" key="13">
    <source>
        <dbReference type="EnsemblPlants" id="KQK85495"/>
    </source>
</evidence>
<dbReference type="Gramene" id="KQK85495">
    <property type="protein sequence ID" value="KQK85495"/>
    <property type="gene ID" value="SETIT_020664mg"/>
</dbReference>
<dbReference type="EnsemblPlants" id="KQK85495">
    <property type="protein sequence ID" value="KQK85495"/>
    <property type="gene ID" value="SETIT_020664mg"/>
</dbReference>
<dbReference type="GO" id="GO:0016020">
    <property type="term" value="C:membrane"/>
    <property type="evidence" value="ECO:0007669"/>
    <property type="project" value="UniProtKB-SubCell"/>
</dbReference>
<reference evidence="14" key="1">
    <citation type="journal article" date="2012" name="Nat. Biotechnol.">
        <title>Reference genome sequence of the model plant Setaria.</title>
        <authorList>
            <person name="Bennetzen J.L."/>
            <person name="Schmutz J."/>
            <person name="Wang H."/>
            <person name="Percifield R."/>
            <person name="Hawkins J."/>
            <person name="Pontaroli A.C."/>
            <person name="Estep M."/>
            <person name="Feng L."/>
            <person name="Vaughn J.N."/>
            <person name="Grimwood J."/>
            <person name="Jenkins J."/>
            <person name="Barry K."/>
            <person name="Lindquist E."/>
            <person name="Hellsten U."/>
            <person name="Deshpande S."/>
            <person name="Wang X."/>
            <person name="Wu X."/>
            <person name="Mitros T."/>
            <person name="Triplett J."/>
            <person name="Yang X."/>
            <person name="Ye C.Y."/>
            <person name="Mauro-Herrera M."/>
            <person name="Wang L."/>
            <person name="Li P."/>
            <person name="Sharma M."/>
            <person name="Sharma R."/>
            <person name="Ronald P.C."/>
            <person name="Panaud O."/>
            <person name="Kellogg E.A."/>
            <person name="Brutnell T.P."/>
            <person name="Doust A.N."/>
            <person name="Tuskan G.A."/>
            <person name="Rokhsar D."/>
            <person name="Devos K.M."/>
        </authorList>
    </citation>
    <scope>NUCLEOTIDE SEQUENCE [LARGE SCALE GENOMIC DNA]</scope>
    <source>
        <strain evidence="14">cv. Yugu1</strain>
    </source>
</reference>
<keyword evidence="14" id="KW-1185">Reference proteome</keyword>
<evidence type="ECO:0000256" key="3">
    <source>
        <dbReference type="ARBA" id="ARBA00010617"/>
    </source>
</evidence>
<dbReference type="PANTHER" id="PTHR47953">
    <property type="entry name" value="OS08G0105600 PROTEIN"/>
    <property type="match status" value="1"/>
</dbReference>
<evidence type="ECO:0000256" key="1">
    <source>
        <dbReference type="ARBA" id="ARBA00001971"/>
    </source>
</evidence>
<accession>K3Z296</accession>
<keyword evidence="8 12" id="KW-0560">Oxidoreductase</keyword>
<keyword evidence="9 12" id="KW-0408">Iron</keyword>
<keyword evidence="4 12" id="KW-0349">Heme</keyword>
<dbReference type="GO" id="GO:0016705">
    <property type="term" value="F:oxidoreductase activity, acting on paired donors, with incorporation or reduction of molecular oxygen"/>
    <property type="evidence" value="ECO:0007669"/>
    <property type="project" value="InterPro"/>
</dbReference>
<evidence type="ECO:0000256" key="8">
    <source>
        <dbReference type="ARBA" id="ARBA00023002"/>
    </source>
</evidence>
<comment type="similarity">
    <text evidence="3 12">Belongs to the cytochrome P450 family.</text>
</comment>
<sequence length="174" mass="19595">VHVLCTNGAHWVGAADSAASCVAARHVDSDSQVYHWSEILHQSLRSERFSVELNRSRRNKNFCYEELGELQYLHHVIREAFRRHELERFKDDAAMAAVDLRGADFELVPFGAGRRMCPGMPFGLLAGLLLHFDWEVPGLADPAQLDMAEEFGITARRKNDLLLCPILRVSVPGI</sequence>